<dbReference type="EMBL" id="LXQA011389396">
    <property type="protein sequence ID" value="MCI95524.1"/>
    <property type="molecule type" value="Genomic_DNA"/>
</dbReference>
<organism evidence="3 4">
    <name type="scientific">Trifolium medium</name>
    <dbReference type="NCBI Taxonomy" id="97028"/>
    <lineage>
        <taxon>Eukaryota</taxon>
        <taxon>Viridiplantae</taxon>
        <taxon>Streptophyta</taxon>
        <taxon>Embryophyta</taxon>
        <taxon>Tracheophyta</taxon>
        <taxon>Spermatophyta</taxon>
        <taxon>Magnoliopsida</taxon>
        <taxon>eudicotyledons</taxon>
        <taxon>Gunneridae</taxon>
        <taxon>Pentapetalae</taxon>
        <taxon>rosids</taxon>
        <taxon>fabids</taxon>
        <taxon>Fabales</taxon>
        <taxon>Fabaceae</taxon>
        <taxon>Papilionoideae</taxon>
        <taxon>50 kb inversion clade</taxon>
        <taxon>NPAAA clade</taxon>
        <taxon>Hologalegina</taxon>
        <taxon>IRL clade</taxon>
        <taxon>Trifolieae</taxon>
        <taxon>Trifolium</taxon>
    </lineage>
</organism>
<accession>A0A392W4E3</accession>
<keyword evidence="4" id="KW-1185">Reference proteome</keyword>
<keyword evidence="2" id="KW-0812">Transmembrane</keyword>
<comment type="caution">
    <text evidence="3">The sequence shown here is derived from an EMBL/GenBank/DDBJ whole genome shotgun (WGS) entry which is preliminary data.</text>
</comment>
<feature type="region of interest" description="Disordered" evidence="1">
    <location>
        <begin position="1"/>
        <end position="21"/>
    </location>
</feature>
<reference evidence="3 4" key="1">
    <citation type="journal article" date="2018" name="Front. Plant Sci.">
        <title>Red Clover (Trifolium pratense) and Zigzag Clover (T. medium) - A Picture of Genomic Similarities and Differences.</title>
        <authorList>
            <person name="Dluhosova J."/>
            <person name="Istvanek J."/>
            <person name="Nedelnik J."/>
            <person name="Repkova J."/>
        </authorList>
    </citation>
    <scope>NUCLEOTIDE SEQUENCE [LARGE SCALE GENOMIC DNA]</scope>
    <source>
        <strain evidence="4">cv. 10/8</strain>
        <tissue evidence="3">Leaf</tissue>
    </source>
</reference>
<protein>
    <submittedName>
        <fullName evidence="3">Uncharacterized protein</fullName>
    </submittedName>
</protein>
<feature type="compositionally biased region" description="Polar residues" evidence="1">
    <location>
        <begin position="9"/>
        <end position="18"/>
    </location>
</feature>
<dbReference type="Proteomes" id="UP000265520">
    <property type="component" value="Unassembled WGS sequence"/>
</dbReference>
<name>A0A392W4E3_9FABA</name>
<feature type="non-terminal residue" evidence="3">
    <location>
        <position position="1"/>
    </location>
</feature>
<evidence type="ECO:0000256" key="2">
    <source>
        <dbReference type="SAM" id="Phobius"/>
    </source>
</evidence>
<keyword evidence="2" id="KW-1133">Transmembrane helix</keyword>
<proteinExistence type="predicted"/>
<feature type="transmembrane region" description="Helical" evidence="2">
    <location>
        <begin position="30"/>
        <end position="49"/>
    </location>
</feature>
<dbReference type="AlphaFoldDB" id="A0A392W4E3"/>
<evidence type="ECO:0000313" key="3">
    <source>
        <dbReference type="EMBL" id="MCI95524.1"/>
    </source>
</evidence>
<keyword evidence="2" id="KW-0472">Membrane</keyword>
<sequence length="53" mass="5329">CSAAHRESQPSPAQNLNTGAAKGCEVEPDVAPAVVLAVVAVVLLLLPVLPVTL</sequence>
<evidence type="ECO:0000256" key="1">
    <source>
        <dbReference type="SAM" id="MobiDB-lite"/>
    </source>
</evidence>
<evidence type="ECO:0000313" key="4">
    <source>
        <dbReference type="Proteomes" id="UP000265520"/>
    </source>
</evidence>